<dbReference type="Proteomes" id="UP000195221">
    <property type="component" value="Unassembled WGS sequence"/>
</dbReference>
<accession>A0A242MH42</accession>
<sequence length="37" mass="4099">MMADHRWSGREELASTTETVYPEGLVDMLDEAGVFGP</sequence>
<dbReference type="Proteomes" id="UP000194546">
    <property type="component" value="Unassembled WGS sequence"/>
</dbReference>
<gene>
    <name evidence="2" type="ORF">PAMC26510_13955</name>
    <name evidence="1" type="ORF">PAMC26577_26485</name>
</gene>
<dbReference type="EMBL" id="NBTZ01000106">
    <property type="protein sequence ID" value="OTP70605.1"/>
    <property type="molecule type" value="Genomic_DNA"/>
</dbReference>
<evidence type="ECO:0000313" key="2">
    <source>
        <dbReference type="EMBL" id="OTP75541.1"/>
    </source>
</evidence>
<dbReference type="AlphaFoldDB" id="A0A242MH42"/>
<evidence type="ECO:0000313" key="3">
    <source>
        <dbReference type="Proteomes" id="UP000194546"/>
    </source>
</evidence>
<name>A0A242MH42_CABSO</name>
<dbReference type="EMBL" id="NBTY01000073">
    <property type="protein sequence ID" value="OTP75541.1"/>
    <property type="molecule type" value="Genomic_DNA"/>
</dbReference>
<protein>
    <submittedName>
        <fullName evidence="1">Uncharacterized protein</fullName>
    </submittedName>
</protein>
<reference evidence="1 4" key="2">
    <citation type="submission" date="2017-03" db="EMBL/GenBank/DDBJ databases">
        <title>Genome analysis of strain PAMC 26577.</title>
        <authorList>
            <person name="Oh H.-M."/>
            <person name="Yang J.-A."/>
        </authorList>
    </citation>
    <scope>NUCLEOTIDE SEQUENCE [LARGE SCALE GENOMIC DNA]</scope>
    <source>
        <strain evidence="1 4">PAMC 26577</strain>
    </source>
</reference>
<organism evidence="1 4">
    <name type="scientific">Caballeronia sordidicola</name>
    <name type="common">Burkholderia sordidicola</name>
    <dbReference type="NCBI Taxonomy" id="196367"/>
    <lineage>
        <taxon>Bacteria</taxon>
        <taxon>Pseudomonadati</taxon>
        <taxon>Pseudomonadota</taxon>
        <taxon>Betaproteobacteria</taxon>
        <taxon>Burkholderiales</taxon>
        <taxon>Burkholderiaceae</taxon>
        <taxon>Caballeronia</taxon>
    </lineage>
</organism>
<evidence type="ECO:0000313" key="4">
    <source>
        <dbReference type="Proteomes" id="UP000195221"/>
    </source>
</evidence>
<comment type="caution">
    <text evidence="1">The sequence shown here is derived from an EMBL/GenBank/DDBJ whole genome shotgun (WGS) entry which is preliminary data.</text>
</comment>
<reference evidence="2 3" key="1">
    <citation type="submission" date="2017-03" db="EMBL/GenBank/DDBJ databases">
        <title>Genome analysis of strain PAMC 26510.</title>
        <authorList>
            <person name="Oh H.-M."/>
            <person name="Yang J.-A."/>
        </authorList>
    </citation>
    <scope>NUCLEOTIDE SEQUENCE [LARGE SCALE GENOMIC DNA]</scope>
    <source>
        <strain evidence="2 3">PAMC 26510</strain>
    </source>
</reference>
<proteinExistence type="predicted"/>
<evidence type="ECO:0000313" key="1">
    <source>
        <dbReference type="EMBL" id="OTP70605.1"/>
    </source>
</evidence>